<dbReference type="InterPro" id="IPR013328">
    <property type="entry name" value="6PGD_dom2"/>
</dbReference>
<dbReference type="InterPro" id="IPR036291">
    <property type="entry name" value="NAD(P)-bd_dom_sf"/>
</dbReference>
<dbReference type="Gene3D" id="1.10.1040.10">
    <property type="entry name" value="N-(1-d-carboxylethyl)-l-norvaline Dehydrogenase, domain 2"/>
    <property type="match status" value="1"/>
</dbReference>
<feature type="domain" description="6-phosphogluconate dehydrogenase NADP-binding" evidence="1">
    <location>
        <begin position="49"/>
        <end position="142"/>
    </location>
</feature>
<dbReference type="RefSeq" id="WP_210204157.1">
    <property type="nucleotide sequence ID" value="NZ_BMEZ01000014.1"/>
</dbReference>
<feature type="domain" description="Phosphogluconate dehydrogenase NAD-binding putative C-terminal" evidence="2">
    <location>
        <begin position="200"/>
        <end position="271"/>
    </location>
</feature>
<dbReference type="GO" id="GO:0050661">
    <property type="term" value="F:NADP binding"/>
    <property type="evidence" value="ECO:0007669"/>
    <property type="project" value="InterPro"/>
</dbReference>
<organism evidence="3 4">
    <name type="scientific">Allosediminivita pacifica</name>
    <dbReference type="NCBI Taxonomy" id="1267769"/>
    <lineage>
        <taxon>Bacteria</taxon>
        <taxon>Pseudomonadati</taxon>
        <taxon>Pseudomonadota</taxon>
        <taxon>Alphaproteobacteria</taxon>
        <taxon>Rhodobacterales</taxon>
        <taxon>Paracoccaceae</taxon>
        <taxon>Allosediminivita</taxon>
    </lineage>
</organism>
<evidence type="ECO:0000313" key="3">
    <source>
        <dbReference type="EMBL" id="PTX47452.1"/>
    </source>
</evidence>
<dbReference type="Gene3D" id="3.40.50.720">
    <property type="entry name" value="NAD(P)-binding Rossmann-like Domain"/>
    <property type="match status" value="1"/>
</dbReference>
<comment type="caution">
    <text evidence="3">The sequence shown here is derived from an EMBL/GenBank/DDBJ whole genome shotgun (WGS) entry which is preliminary data.</text>
</comment>
<dbReference type="InterPro" id="IPR006115">
    <property type="entry name" value="6PGDH_NADP-bd"/>
</dbReference>
<evidence type="ECO:0000313" key="4">
    <source>
        <dbReference type="Proteomes" id="UP000244069"/>
    </source>
</evidence>
<proteinExistence type="predicted"/>
<dbReference type="SUPFAM" id="SSF51735">
    <property type="entry name" value="NAD(P)-binding Rossmann-fold domains"/>
    <property type="match status" value="1"/>
</dbReference>
<sequence>MSDVQQTAGAIAFVGFGEAARAFVSGWGPGAPAGLRAFDVKMRDPAAREAMLEACAAHGVHGEAEVRGALEGAPAVFCLVTADRALEAAEACEGLAPGALWLDGNSCAPETKRQAEEVIAAKGGRYVDVAIMAPVHPKKHRVPLLLSGPHAEAAAEVLSALGMSPRVAGEEVGAASTIKMLRSVMIKGMEALSAECLLAARRAGVDDAVLGSLAASNPEVDWEGRGTYHLGRMIEHGERRAAEMREVVRTVEGLGLPADMARAVVLWQARVAGAGAELGEEAFGPRADRLLDRL</sequence>
<dbReference type="SUPFAM" id="SSF48179">
    <property type="entry name" value="6-phosphogluconate dehydrogenase C-terminal domain-like"/>
    <property type="match status" value="1"/>
</dbReference>
<evidence type="ECO:0000259" key="1">
    <source>
        <dbReference type="Pfam" id="PF03446"/>
    </source>
</evidence>
<name>A0A2T6AUF5_9RHOB</name>
<dbReference type="Pfam" id="PF09130">
    <property type="entry name" value="DUF1932"/>
    <property type="match status" value="1"/>
</dbReference>
<accession>A0A2T6AUF5</accession>
<dbReference type="InterPro" id="IPR015814">
    <property type="entry name" value="Pgluconate_DH_NAD-bd_C"/>
</dbReference>
<evidence type="ECO:0000259" key="2">
    <source>
        <dbReference type="Pfam" id="PF09130"/>
    </source>
</evidence>
<keyword evidence="4" id="KW-1185">Reference proteome</keyword>
<protein>
    <submittedName>
        <fullName evidence="3">3-hydroxyisobutyrate dehydrogenase-like beta-hydroxyacid dehydrogenase</fullName>
    </submittedName>
</protein>
<dbReference type="InterPro" id="IPR008927">
    <property type="entry name" value="6-PGluconate_DH-like_C_sf"/>
</dbReference>
<dbReference type="AlphaFoldDB" id="A0A2T6AUF5"/>
<dbReference type="Pfam" id="PF03446">
    <property type="entry name" value="NAD_binding_2"/>
    <property type="match status" value="1"/>
</dbReference>
<dbReference type="EMBL" id="QBKN01000012">
    <property type="protein sequence ID" value="PTX47452.1"/>
    <property type="molecule type" value="Genomic_DNA"/>
</dbReference>
<dbReference type="Proteomes" id="UP000244069">
    <property type="component" value="Unassembled WGS sequence"/>
</dbReference>
<gene>
    <name evidence="3" type="ORF">C8N44_11276</name>
</gene>
<reference evidence="3 4" key="1">
    <citation type="submission" date="2018-04" db="EMBL/GenBank/DDBJ databases">
        <title>Genomic Encyclopedia of Archaeal and Bacterial Type Strains, Phase II (KMG-II): from individual species to whole genera.</title>
        <authorList>
            <person name="Goeker M."/>
        </authorList>
    </citation>
    <scope>NUCLEOTIDE SEQUENCE [LARGE SCALE GENOMIC DNA]</scope>
    <source>
        <strain evidence="3 4">DSM 29329</strain>
    </source>
</reference>